<dbReference type="Gene3D" id="1.25.40.10">
    <property type="entry name" value="Tetratricopeptide repeat domain"/>
    <property type="match status" value="1"/>
</dbReference>
<organism evidence="6 7">
    <name type="scientific">Grifola frondosa</name>
    <name type="common">Maitake</name>
    <name type="synonym">Polyporus frondosus</name>
    <dbReference type="NCBI Taxonomy" id="5627"/>
    <lineage>
        <taxon>Eukaryota</taxon>
        <taxon>Fungi</taxon>
        <taxon>Dikarya</taxon>
        <taxon>Basidiomycota</taxon>
        <taxon>Agaricomycotina</taxon>
        <taxon>Agaricomycetes</taxon>
        <taxon>Polyporales</taxon>
        <taxon>Grifolaceae</taxon>
        <taxon>Grifola</taxon>
    </lineage>
</organism>
<proteinExistence type="inferred from homology"/>
<dbReference type="PANTHER" id="PTHR47447:SF23">
    <property type="entry name" value="PENTACOTRIPEPTIDE-REPEAT REGION OF PRORP DOMAIN-CONTAINING PROTEIN"/>
    <property type="match status" value="1"/>
</dbReference>
<feature type="compositionally biased region" description="Low complexity" evidence="5">
    <location>
        <begin position="526"/>
        <end position="546"/>
    </location>
</feature>
<dbReference type="PANTHER" id="PTHR47447">
    <property type="entry name" value="OS03G0856100 PROTEIN"/>
    <property type="match status" value="1"/>
</dbReference>
<reference evidence="6 7" key="1">
    <citation type="submission" date="2016-03" db="EMBL/GenBank/DDBJ databases">
        <title>Whole genome sequencing of Grifola frondosa 9006-11.</title>
        <authorList>
            <person name="Min B."/>
            <person name="Park H."/>
            <person name="Kim J.-G."/>
            <person name="Cho H."/>
            <person name="Oh Y.-L."/>
            <person name="Kong W.-S."/>
            <person name="Choi I.-G."/>
        </authorList>
    </citation>
    <scope>NUCLEOTIDE SEQUENCE [LARGE SCALE GENOMIC DNA]</scope>
    <source>
        <strain evidence="6 7">9006-11</strain>
    </source>
</reference>
<protein>
    <submittedName>
        <fullName evidence="6">Uncharacterized protein</fullName>
    </submittedName>
</protein>
<dbReference type="InterPro" id="IPR011990">
    <property type="entry name" value="TPR-like_helical_dom_sf"/>
</dbReference>
<evidence type="ECO:0000313" key="7">
    <source>
        <dbReference type="Proteomes" id="UP000092993"/>
    </source>
</evidence>
<evidence type="ECO:0000256" key="5">
    <source>
        <dbReference type="SAM" id="MobiDB-lite"/>
    </source>
</evidence>
<comment type="similarity">
    <text evidence="1">Belongs to the CCM1 family.</text>
</comment>
<evidence type="ECO:0000313" key="6">
    <source>
        <dbReference type="EMBL" id="OBZ74606.1"/>
    </source>
</evidence>
<dbReference type="OrthoDB" id="5588846at2759"/>
<dbReference type="AlphaFoldDB" id="A0A1C7MDZ9"/>
<dbReference type="InterPro" id="IPR002885">
    <property type="entry name" value="PPR_rpt"/>
</dbReference>
<dbReference type="STRING" id="5627.A0A1C7MDZ9"/>
<feature type="compositionally biased region" description="Polar residues" evidence="5">
    <location>
        <begin position="511"/>
        <end position="522"/>
    </location>
</feature>
<sequence length="786" mass="87656">MSSHLRLPPTLLDLVLARATARLDCLTSHSVRRNYLYASTARRLLHQNAYATEPPSVQYVPENAPHKYASREQTHSRDRTMLSAGMISRHRSALSQLEDRVKELKELAAIEEPISDVPAYTEAELLSVYEDLLAIPASERDGPDTVQGREDTLVLQRIVNQLFELDDPSSVPSGIRNQYNVALSRLREIVQALQVTQTPILPDRTSSGKPTSVAVEIMKVEEWSSLVRICVQEQDGPAAEEVLDLMKRAGAVPPDESVSEVMALYANVGDVLNTERFLKKFAGPKPAEAQRDLHIKSYLKVASPDEMPTTALSLLHAYEARALPAPQRSYTRVIGFLLTVRSAAAEAHAWDLFAHMRYPGSPAQPERALDLWTEMTIDKRIAPTATAYSAVILACARSGTHEYVHEAFRLAKEMLDAHRDAYGQSAFHPDRAMYRALLEGAKRVGDLAKTRWILAEMVSAGRSVDGAGLDEAVVVDEEIMMHVFHAYAAYRPPFKRSATVIVDKEPPPPNESATTERQSPSENDVPCEQAPVAAAEAQGEGEQAGPIVADTRSTYYDGMPQGGGADFDLYKRFYHVSLTPRLLNSYLSVHYAHSSFDTWTHLFRTLFAELGVPRIARSYVEALERCAVTRRGPERALALKFAEEIWPGWQSAEESWLRRDMSDMAQTVDARLVERAHAAMIRILSLNGKVRRAVEHLRSFIQCYPPGVVKAARAVDSTVEIPDDTVPPFLTFPELEILHHRLVAESDRAGIRFLKWVCMSYEGALRRRRDDTLHARPVPNAAPVPV</sequence>
<comment type="subunit">
    <text evidence="4">Binds to mitochondrial small subunit 15S rRNA.</text>
</comment>
<dbReference type="Pfam" id="PF01535">
    <property type="entry name" value="PPR"/>
    <property type="match status" value="1"/>
</dbReference>
<comment type="function">
    <text evidence="3">Regulates mitochondrial small subunit maturation by controlling 15S rRNA 5'-end processing. Localizes to the 5' precursor of the 15S rRNA in a position that is subsequently occupied by mS47 in the mature yeast mtSSU. Uses structure and sequence-specific RNA recognition, binding to a single-stranded region of the precursor and specifically recognizing bases -6 to -1. The exchange of Ccm1 for mS47 is coupled to the irreversible removal of precursor rRNA that is accompanied by conformational changes of the mitoribosomal proteins uS5m and mS26. These conformational changes signal completion of 5'-end rRNA processing through protection of the mature 5'-end of the 15S rRNA and stabilization of mS47. The removal of the 5' precursor together with the dissociation of Ccm1 may be catalyzed by the 5'-3' exoribonuclease Pet127. Involved in the specific removal of group I introns in mitochondrial encoded transcripts.</text>
</comment>
<dbReference type="Proteomes" id="UP000092993">
    <property type="component" value="Unassembled WGS sequence"/>
</dbReference>
<keyword evidence="2" id="KW-0677">Repeat</keyword>
<name>A0A1C7MDZ9_GRIFR</name>
<evidence type="ECO:0000256" key="2">
    <source>
        <dbReference type="ARBA" id="ARBA00022737"/>
    </source>
</evidence>
<keyword evidence="7" id="KW-1185">Reference proteome</keyword>
<accession>A0A1C7MDZ9</accession>
<evidence type="ECO:0000256" key="3">
    <source>
        <dbReference type="ARBA" id="ARBA00044493"/>
    </source>
</evidence>
<evidence type="ECO:0000256" key="1">
    <source>
        <dbReference type="ARBA" id="ARBA00006192"/>
    </source>
</evidence>
<comment type="caution">
    <text evidence="6">The sequence shown here is derived from an EMBL/GenBank/DDBJ whole genome shotgun (WGS) entry which is preliminary data.</text>
</comment>
<feature type="region of interest" description="Disordered" evidence="5">
    <location>
        <begin position="501"/>
        <end position="546"/>
    </location>
</feature>
<dbReference type="OMA" id="RDLWIEM"/>
<evidence type="ECO:0000256" key="4">
    <source>
        <dbReference type="ARBA" id="ARBA00044511"/>
    </source>
</evidence>
<dbReference type="EMBL" id="LUGG01000005">
    <property type="protein sequence ID" value="OBZ74606.1"/>
    <property type="molecule type" value="Genomic_DNA"/>
</dbReference>
<gene>
    <name evidence="6" type="ORF">A0H81_05466</name>
</gene>